<sequence length="376" mass="43880">MNQEYKESVEVKNPRFIQFVVVTEVEGNVNADESVGTRITIKKFVTREGIYPYVSSRAIKKGIRLALERDYGFKTDPFETLSDTQIGKKQEGDSGNFLDYIDQDLFGYMVTKAKSQGEKGGAWKRKAPVEMSYLISFFPIPVTTEFAGRFPKRENPIPFEIEQAKFLGRFYGIIYNYIGVFHKEEVVDKEDEDRNLKNILGEVKNSDKVDQNRSNEKMVILKEEERKKRLRALLEIILAGKFVLPRSTDQLNQGNYKYVVVALTNSIKPLSAFVNIKYQKDREYEIFKEEKDGKIIEKVVERFSEGYQLDIEKLREFANMLEGEEKLYVIDYVGNLKVDNRDKIIVKKPSEIKNLVEDILKNLDLNNFNYYLKFYE</sequence>
<organism evidence="3 4">
    <name type="scientific">Candidatus Nanoclepta minutus</name>
    <dbReference type="NCBI Taxonomy" id="1940235"/>
    <lineage>
        <taxon>Archaea</taxon>
        <taxon>Nanobdellota</taxon>
        <taxon>Candidatus Nanoclepta</taxon>
    </lineage>
</organism>
<dbReference type="NCBIfam" id="TIGR02585">
    <property type="entry name" value="cas_Cst2_DevR"/>
    <property type="match status" value="1"/>
</dbReference>
<dbReference type="InterPro" id="IPR013414">
    <property type="entry name" value="Cas7/Cst2/DevR_sub_I-B/Tneap"/>
</dbReference>
<evidence type="ECO:0000256" key="1">
    <source>
        <dbReference type="ARBA" id="ARBA00023118"/>
    </source>
</evidence>
<dbReference type="AlphaFoldDB" id="A0A397WQQ9"/>
<keyword evidence="1" id="KW-0051">Antiviral defense</keyword>
<dbReference type="Proteomes" id="UP000266622">
    <property type="component" value="Unassembled WGS sequence"/>
</dbReference>
<protein>
    <submittedName>
        <fullName evidence="3">Type I-B CRISPR-associated protein Cas7/Cst2/DevR</fullName>
    </submittedName>
</protein>
<gene>
    <name evidence="3" type="ORF">BXU00_01445</name>
</gene>
<evidence type="ECO:0000313" key="3">
    <source>
        <dbReference type="EMBL" id="RIB35413.1"/>
    </source>
</evidence>
<dbReference type="GO" id="GO:0051607">
    <property type="term" value="P:defense response to virus"/>
    <property type="evidence" value="ECO:0007669"/>
    <property type="project" value="UniProtKB-KW"/>
</dbReference>
<proteinExistence type="predicted"/>
<comment type="caution">
    <text evidence="3">The sequence shown here is derived from an EMBL/GenBank/DDBJ whole genome shotgun (WGS) entry which is preliminary data.</text>
</comment>
<evidence type="ECO:0000313" key="4">
    <source>
        <dbReference type="Proteomes" id="UP000266622"/>
    </source>
</evidence>
<dbReference type="EMBL" id="MWMI01000002">
    <property type="protein sequence ID" value="RIB35413.1"/>
    <property type="molecule type" value="Genomic_DNA"/>
</dbReference>
<evidence type="ECO:0000256" key="2">
    <source>
        <dbReference type="ARBA" id="ARBA00025626"/>
    </source>
</evidence>
<dbReference type="Pfam" id="PF01905">
    <property type="entry name" value="DevR"/>
    <property type="match status" value="1"/>
</dbReference>
<dbReference type="InterPro" id="IPR010154">
    <property type="entry name" value="CRISPR-assoc_Cas7/Cst2/DevR"/>
</dbReference>
<comment type="function">
    <text evidence="2">CRISPR (clustered regularly interspaced short palindromic repeat) is an adaptive immune system that provides protection against mobile genetic elements (viruses, transposable elements and conjugative plasmids). CRISPR clusters contain spacers, sequences complementary to antecedent mobile elements, and target invading nucleic acids. CRISPR clusters are transcribed and processed into CRISPR RNA (crRNA).</text>
</comment>
<accession>A0A397WQQ9</accession>
<name>A0A397WQQ9_9ARCH</name>
<reference evidence="3 4" key="1">
    <citation type="journal article" date="2018" name="Syst. Appl. Microbiol.">
        <title>A new symbiotic nanoarchaeote (Candidatus Nanoclepta minutus) and its host (Zestosphaera tikiterensis gen. nov., sp. nov.) from a New Zealand hot spring.</title>
        <authorList>
            <person name="St John E."/>
            <person name="Liu Y."/>
            <person name="Podar M."/>
            <person name="Stott M.B."/>
            <person name="Meneghin J."/>
            <person name="Chen Z."/>
            <person name="Lagutin K."/>
            <person name="Mitchell K."/>
            <person name="Reysenbach A.L."/>
        </authorList>
    </citation>
    <scope>NUCLEOTIDE SEQUENCE [LARGE SCALE GENOMIC DNA]</scope>
    <source>
        <strain evidence="3">NZ3</strain>
    </source>
</reference>